<evidence type="ECO:0000313" key="1">
    <source>
        <dbReference type="EMBL" id="KWV89607.1"/>
    </source>
</evidence>
<name>A0A125QJ38_PSEFL</name>
<organism evidence="1 2">
    <name type="scientific">Pseudomonas fluorescens</name>
    <dbReference type="NCBI Taxonomy" id="294"/>
    <lineage>
        <taxon>Bacteria</taxon>
        <taxon>Pseudomonadati</taxon>
        <taxon>Pseudomonadota</taxon>
        <taxon>Gammaproteobacteria</taxon>
        <taxon>Pseudomonadales</taxon>
        <taxon>Pseudomonadaceae</taxon>
        <taxon>Pseudomonas</taxon>
    </lineage>
</organism>
<dbReference type="EMBL" id="LCYA01000029">
    <property type="protein sequence ID" value="KWV89607.1"/>
    <property type="molecule type" value="Genomic_DNA"/>
</dbReference>
<comment type="caution">
    <text evidence="1">The sequence shown here is derived from an EMBL/GenBank/DDBJ whole genome shotgun (WGS) entry which is preliminary data.</text>
</comment>
<protein>
    <submittedName>
        <fullName evidence="1">Uncharacterized protein</fullName>
    </submittedName>
</protein>
<reference evidence="1 2" key="1">
    <citation type="submission" date="2015-05" db="EMBL/GenBank/DDBJ databases">
        <title>A genomic and transcriptomic approach to investigate the blue pigment phenotype in Pseudomonas fluorescens.</title>
        <authorList>
            <person name="Andreani N.A."/>
            <person name="Cardazzo B."/>
        </authorList>
    </citation>
    <scope>NUCLEOTIDE SEQUENCE [LARGE SCALE GENOMIC DNA]</scope>
    <source>
        <strain evidence="1 2">Ps_22</strain>
    </source>
</reference>
<dbReference type="AlphaFoldDB" id="A0A125QJ38"/>
<proteinExistence type="predicted"/>
<sequence length="312" mass="34167">MVIGDFDRAGLDLTEAQVVVVRLERYRHVEELPAICSAQAQLAVHLTQREALMTKILLELITDAPYQSTERHALVERKTYRADLGEEAHSGAKTSVGAVENRQAHSPFLPLAGAGEIHIHRRQQHMKGRRLVVVGNLFHAVEQLHRKALHPGVARRLGVVPGAEQRLGQHLVFAQPIITVAGVAGRLQVALVGVDKVDVGRRQWLGGVPLLQGAVELREGLQHLAEAPAVEDQVMSLGTEAVVIIIKFDQEKTAQWLAAQGVGPSHLRLHQGLACRGWVGQRGEIMQRHFHLQLRGECLPRQAIGVGVQLGA</sequence>
<gene>
    <name evidence="1" type="ORF">PFLmoz3_00720</name>
</gene>
<dbReference type="Proteomes" id="UP000061348">
    <property type="component" value="Unassembled WGS sequence"/>
</dbReference>
<accession>A0A125QJ38</accession>
<evidence type="ECO:0000313" key="2">
    <source>
        <dbReference type="Proteomes" id="UP000061348"/>
    </source>
</evidence>